<dbReference type="EMBL" id="JAPFFF010000002">
    <property type="protein sequence ID" value="KAK8896804.1"/>
    <property type="molecule type" value="Genomic_DNA"/>
</dbReference>
<keyword evidence="1" id="KW-1133">Transmembrane helix</keyword>
<evidence type="ECO:0008006" key="4">
    <source>
        <dbReference type="Google" id="ProtNLM"/>
    </source>
</evidence>
<proteinExistence type="predicted"/>
<feature type="transmembrane region" description="Helical" evidence="1">
    <location>
        <begin position="639"/>
        <end position="661"/>
    </location>
</feature>
<reference evidence="2 3" key="1">
    <citation type="submission" date="2024-04" db="EMBL/GenBank/DDBJ databases">
        <title>Tritrichomonas musculus Genome.</title>
        <authorList>
            <person name="Alves-Ferreira E."/>
            <person name="Grigg M."/>
            <person name="Lorenzi H."/>
            <person name="Galac M."/>
        </authorList>
    </citation>
    <scope>NUCLEOTIDE SEQUENCE [LARGE SCALE GENOMIC DNA]</scope>
    <source>
        <strain evidence="2 3">EAF2021</strain>
    </source>
</reference>
<comment type="caution">
    <text evidence="2">The sequence shown here is derived from an EMBL/GenBank/DDBJ whole genome shotgun (WGS) entry which is preliminary data.</text>
</comment>
<organism evidence="2 3">
    <name type="scientific">Tritrichomonas musculus</name>
    <dbReference type="NCBI Taxonomy" id="1915356"/>
    <lineage>
        <taxon>Eukaryota</taxon>
        <taxon>Metamonada</taxon>
        <taxon>Parabasalia</taxon>
        <taxon>Tritrichomonadida</taxon>
        <taxon>Tritrichomonadidae</taxon>
        <taxon>Tritrichomonas</taxon>
    </lineage>
</organism>
<gene>
    <name evidence="2" type="ORF">M9Y10_014725</name>
</gene>
<keyword evidence="1" id="KW-0812">Transmembrane</keyword>
<protein>
    <recommendedName>
        <fullName evidence="4">Right handed beta helix domain-containing protein</fullName>
    </recommendedName>
</protein>
<keyword evidence="1" id="KW-0472">Membrane</keyword>
<evidence type="ECO:0000313" key="3">
    <source>
        <dbReference type="Proteomes" id="UP001470230"/>
    </source>
</evidence>
<dbReference type="Proteomes" id="UP001470230">
    <property type="component" value="Unassembled WGS sequence"/>
</dbReference>
<name>A0ABR2L0A4_9EUKA</name>
<evidence type="ECO:0000256" key="1">
    <source>
        <dbReference type="SAM" id="Phobius"/>
    </source>
</evidence>
<sequence length="707" mass="79528">MLSRQSETSLWDSIIYNSHFTKTISRILYVNTPHHSTTIKKNTFKHILDSPLVFSQEICTVGTGCCLTTDYDFQKNNWIRGQTITNTSFPSSFANKNSFFMGDCGDLTITECIFYCCYTSIDYGGGLLVEQYCVVILHSCIFDQCHSRRHGCGAVITKLFVVDANNEPHNELSKRSDIQYTCFSGCYSNNENGIGSALILGVEDATLFYTSAVDCPKEGTLKPYGAQFDIQAHTISSQYINSTGGNAIYTGALEYRNAVFDCFIPTDINGLEISSSNFVKNSVLSDVEYSCPSLIFVRKKDALIQNCYFIDNNYGINGKFVEKENEDNIHISLVDCYADTNDSIRWNFDYIMTSNCNFNDLNVNTYPLRFVKLGNCEGEVPPGPIIITDFFTPSSCFSQSQDFIASSDFTNSQEFSKSSYFSKSSPFTKSNNFNQTNTFTPSKTLTNSQFFSKSDEFSHSNYFSHSLQFSKSNVFSCSTAFSESQNFLATEAFNSTIQFSPSLIFSKSTDFTPSLDNYLVKSPFLSSSHFSTSKDFTNVVSFEITPSQSRFGGKNTIFNSHSLSYLLRKSVSLSISYSLTGSYSLTYNKDIVGYSNIFFTSNVNVLLPYVIYYYTQTYVQVKVIQQIESNKEKITAEQLIGIVCGSVAAFFIVLGITILSLRKKNHKMYSDDLDYSSSENEIVTQTTIENQVIFDVQVKQDILDNWL</sequence>
<evidence type="ECO:0000313" key="2">
    <source>
        <dbReference type="EMBL" id="KAK8896804.1"/>
    </source>
</evidence>
<keyword evidence="3" id="KW-1185">Reference proteome</keyword>
<accession>A0ABR2L0A4</accession>